<dbReference type="Pfam" id="PF14368">
    <property type="entry name" value="LTP_2"/>
    <property type="match status" value="1"/>
</dbReference>
<dbReference type="OMA" id="CNMSNDQ"/>
<accession>A0A5K1A3H8</accession>
<name>A0A5K1A3H8_9MAGN</name>
<gene>
    <name evidence="3" type="ORF">NYM_LOCUS11534</name>
</gene>
<dbReference type="Gene3D" id="1.10.110.10">
    <property type="entry name" value="Plant lipid-transfer and hydrophobic proteins"/>
    <property type="match status" value="1"/>
</dbReference>
<evidence type="ECO:0000259" key="2">
    <source>
        <dbReference type="SMART" id="SM00499"/>
    </source>
</evidence>
<dbReference type="Gramene" id="NC2G0002710.1">
    <property type="protein sequence ID" value="NC2G0002710.1:cds"/>
    <property type="gene ID" value="NC2G0002710"/>
</dbReference>
<organism evidence="3">
    <name type="scientific">Nymphaea colorata</name>
    <name type="common">pocket water lily</name>
    <dbReference type="NCBI Taxonomy" id="210225"/>
    <lineage>
        <taxon>Eukaryota</taxon>
        <taxon>Viridiplantae</taxon>
        <taxon>Streptophyta</taxon>
        <taxon>Embryophyta</taxon>
        <taxon>Tracheophyta</taxon>
        <taxon>Spermatophyta</taxon>
        <taxon>Magnoliopsida</taxon>
        <taxon>Nymphaeales</taxon>
        <taxon>Nymphaeaceae</taxon>
        <taxon>Nymphaea</taxon>
    </lineage>
</organism>
<dbReference type="InterPro" id="IPR036312">
    <property type="entry name" value="Bifun_inhib/LTP/seed_sf"/>
</dbReference>
<dbReference type="PROSITE" id="PS51257">
    <property type="entry name" value="PROKAR_LIPOPROTEIN"/>
    <property type="match status" value="1"/>
</dbReference>
<keyword evidence="1" id="KW-0732">Signal</keyword>
<dbReference type="GO" id="GO:0005504">
    <property type="term" value="F:fatty acid binding"/>
    <property type="evidence" value="ECO:0007669"/>
    <property type="project" value="InterPro"/>
</dbReference>
<sequence length="106" mass="10834">MEAKLKMMSMAVLMAALVLSACTAARTQGLCNMSQDGFTACKPAVTSSFLASTPDPSAACCAAIAGADMRCLCSYKDSKVLPALGIDPKLAMALPEKCGVALPNPC</sequence>
<feature type="chain" id="PRO_5023921757" description="Bifunctional inhibitor/plant lipid transfer protein/seed storage helical domain-containing protein" evidence="1">
    <location>
        <begin position="25"/>
        <end position="106"/>
    </location>
</feature>
<dbReference type="OrthoDB" id="643149at2759"/>
<reference evidence="3" key="1">
    <citation type="submission" date="2019-09" db="EMBL/GenBank/DDBJ databases">
        <authorList>
            <person name="Zhang L."/>
        </authorList>
    </citation>
    <scope>NUCLEOTIDE SEQUENCE</scope>
</reference>
<evidence type="ECO:0000313" key="3">
    <source>
        <dbReference type="EMBL" id="VVV96301.1"/>
    </source>
</evidence>
<evidence type="ECO:0000256" key="1">
    <source>
        <dbReference type="SAM" id="SignalP"/>
    </source>
</evidence>
<dbReference type="PANTHER" id="PTHR33122:SF60">
    <property type="entry name" value="LIPID-TRANSFER PROTEIN DIR1-RELATED"/>
    <property type="match status" value="1"/>
</dbReference>
<dbReference type="GO" id="GO:0009627">
    <property type="term" value="P:systemic acquired resistance"/>
    <property type="evidence" value="ECO:0007669"/>
    <property type="project" value="InterPro"/>
</dbReference>
<feature type="domain" description="Bifunctional inhibitor/plant lipid transfer protein/seed storage helical" evidence="2">
    <location>
        <begin position="31"/>
        <end position="106"/>
    </location>
</feature>
<dbReference type="AlphaFoldDB" id="A0A5K1A3H8"/>
<dbReference type="PANTHER" id="PTHR33122">
    <property type="entry name" value="LIPID BINDING PROTEIN-RELATED"/>
    <property type="match status" value="1"/>
</dbReference>
<dbReference type="InterPro" id="IPR016140">
    <property type="entry name" value="Bifunc_inhib/LTP/seed_store"/>
</dbReference>
<dbReference type="SMART" id="SM00499">
    <property type="entry name" value="AAI"/>
    <property type="match status" value="1"/>
</dbReference>
<dbReference type="InterPro" id="IPR039265">
    <property type="entry name" value="DIR1-like"/>
</dbReference>
<protein>
    <recommendedName>
        <fullName evidence="2">Bifunctional inhibitor/plant lipid transfer protein/seed storage helical domain-containing protein</fullName>
    </recommendedName>
</protein>
<dbReference type="EMBL" id="LR721780">
    <property type="protein sequence ID" value="VVV96301.1"/>
    <property type="molecule type" value="Genomic_DNA"/>
</dbReference>
<proteinExistence type="predicted"/>
<feature type="signal peptide" evidence="1">
    <location>
        <begin position="1"/>
        <end position="24"/>
    </location>
</feature>
<dbReference type="SUPFAM" id="SSF47699">
    <property type="entry name" value="Bifunctional inhibitor/lipid-transfer protein/seed storage 2S albumin"/>
    <property type="match status" value="1"/>
</dbReference>